<comment type="caution">
    <text evidence="1">The sequence shown here is derived from an EMBL/GenBank/DDBJ whole genome shotgun (WGS) entry which is preliminary data.</text>
</comment>
<accession>A0ABD2NVM2</accession>
<proteinExistence type="predicted"/>
<organism evidence="1 2">
    <name type="scientific">Cryptolaemus montrouzieri</name>
    <dbReference type="NCBI Taxonomy" id="559131"/>
    <lineage>
        <taxon>Eukaryota</taxon>
        <taxon>Metazoa</taxon>
        <taxon>Ecdysozoa</taxon>
        <taxon>Arthropoda</taxon>
        <taxon>Hexapoda</taxon>
        <taxon>Insecta</taxon>
        <taxon>Pterygota</taxon>
        <taxon>Neoptera</taxon>
        <taxon>Endopterygota</taxon>
        <taxon>Coleoptera</taxon>
        <taxon>Polyphaga</taxon>
        <taxon>Cucujiformia</taxon>
        <taxon>Coccinelloidea</taxon>
        <taxon>Coccinellidae</taxon>
        <taxon>Scymninae</taxon>
        <taxon>Scymnini</taxon>
        <taxon>Cryptolaemus</taxon>
    </lineage>
</organism>
<reference evidence="1 2" key="1">
    <citation type="journal article" date="2021" name="BMC Biol.">
        <title>Horizontally acquired antibacterial genes associated with adaptive radiation of ladybird beetles.</title>
        <authorList>
            <person name="Li H.S."/>
            <person name="Tang X.F."/>
            <person name="Huang Y.H."/>
            <person name="Xu Z.Y."/>
            <person name="Chen M.L."/>
            <person name="Du X.Y."/>
            <person name="Qiu B.Y."/>
            <person name="Chen P.T."/>
            <person name="Zhang W."/>
            <person name="Slipinski A."/>
            <person name="Escalona H.E."/>
            <person name="Waterhouse R.M."/>
            <person name="Zwick A."/>
            <person name="Pang H."/>
        </authorList>
    </citation>
    <scope>NUCLEOTIDE SEQUENCE [LARGE SCALE GENOMIC DNA]</scope>
    <source>
        <strain evidence="1">SYSU2018</strain>
    </source>
</reference>
<protein>
    <submittedName>
        <fullName evidence="1">Uncharacterized protein</fullName>
    </submittedName>
</protein>
<dbReference type="Proteomes" id="UP001516400">
    <property type="component" value="Unassembled WGS sequence"/>
</dbReference>
<gene>
    <name evidence="1" type="ORF">HHI36_005646</name>
</gene>
<dbReference type="AlphaFoldDB" id="A0ABD2NVM2"/>
<evidence type="ECO:0000313" key="2">
    <source>
        <dbReference type="Proteomes" id="UP001516400"/>
    </source>
</evidence>
<name>A0ABD2NVM2_9CUCU</name>
<sequence>MQEQILNLEEKVSNLEKMKNDSCDTVIAEIEDREYRSSNLMVYNLQESNSTIVEDRKKFDSDHIKSIVEEVTGGIDATEAVVNVFRVGKAVPGRNRSVKVVLSSSSSRLVKEIIKILHTPKLI</sequence>
<dbReference type="EMBL" id="JABFTP020000144">
    <property type="protein sequence ID" value="KAL3282462.1"/>
    <property type="molecule type" value="Genomic_DNA"/>
</dbReference>
<evidence type="ECO:0000313" key="1">
    <source>
        <dbReference type="EMBL" id="KAL3282462.1"/>
    </source>
</evidence>
<keyword evidence="2" id="KW-1185">Reference proteome</keyword>